<dbReference type="InterPro" id="IPR017853">
    <property type="entry name" value="GH"/>
</dbReference>
<reference evidence="1 2" key="1">
    <citation type="submission" date="2024-04" db="EMBL/GenBank/DDBJ databases">
        <authorList>
            <person name="Fracassetti M."/>
        </authorList>
    </citation>
    <scope>NUCLEOTIDE SEQUENCE [LARGE SCALE GENOMIC DNA]</scope>
</reference>
<protein>
    <submittedName>
        <fullName evidence="1">Uncharacterized protein</fullName>
    </submittedName>
</protein>
<dbReference type="EMBL" id="OZ034822">
    <property type="protein sequence ID" value="CAL1410559.1"/>
    <property type="molecule type" value="Genomic_DNA"/>
</dbReference>
<proteinExistence type="predicted"/>
<dbReference type="Proteomes" id="UP001497516">
    <property type="component" value="Chromosome 9"/>
</dbReference>
<dbReference type="SUPFAM" id="SSF51445">
    <property type="entry name" value="(Trans)glycosidases"/>
    <property type="match status" value="1"/>
</dbReference>
<evidence type="ECO:0000313" key="1">
    <source>
        <dbReference type="EMBL" id="CAL1410559.1"/>
    </source>
</evidence>
<organism evidence="1 2">
    <name type="scientific">Linum trigynum</name>
    <dbReference type="NCBI Taxonomy" id="586398"/>
    <lineage>
        <taxon>Eukaryota</taxon>
        <taxon>Viridiplantae</taxon>
        <taxon>Streptophyta</taxon>
        <taxon>Embryophyta</taxon>
        <taxon>Tracheophyta</taxon>
        <taxon>Spermatophyta</taxon>
        <taxon>Magnoliopsida</taxon>
        <taxon>eudicotyledons</taxon>
        <taxon>Gunneridae</taxon>
        <taxon>Pentapetalae</taxon>
        <taxon>rosids</taxon>
        <taxon>fabids</taxon>
        <taxon>Malpighiales</taxon>
        <taxon>Linaceae</taxon>
        <taxon>Linum</taxon>
    </lineage>
</organism>
<evidence type="ECO:0000313" key="2">
    <source>
        <dbReference type="Proteomes" id="UP001497516"/>
    </source>
</evidence>
<dbReference type="PANTHER" id="PTHR46476">
    <property type="entry name" value="CHITINASE 2-LIKE"/>
    <property type="match status" value="1"/>
</dbReference>
<keyword evidence="2" id="KW-1185">Reference proteome</keyword>
<accession>A0AAV2GK81</accession>
<dbReference type="Gene3D" id="3.20.20.80">
    <property type="entry name" value="Glycosidases"/>
    <property type="match status" value="1"/>
</dbReference>
<gene>
    <name evidence="1" type="ORF">LTRI10_LOCUS49969</name>
</gene>
<dbReference type="AlphaFoldDB" id="A0AAV2GK81"/>
<name>A0AAV2GK81_9ROSI</name>
<sequence>MYLAHPPSSPSHSCWISILLLPCRQGQGRHRKLRLLHRRANRAAEARKFDLRRHDCAVPHYSGALRGSVSEGLVDYVNYQFYTDKVRNPVAYLAAFRLRAGQFGKEKLLPSYEVNGRGIQGDGFFDALAMLERNGFDVNGVMIFSADASAAAGVNFEYEKNQKLPRRVSGG</sequence>
<dbReference type="PANTHER" id="PTHR46476:SF9">
    <property type="entry name" value="GH18 DOMAIN-CONTAINING PROTEIN"/>
    <property type="match status" value="1"/>
</dbReference>